<reference evidence="2" key="1">
    <citation type="submission" date="2021-02" db="EMBL/GenBank/DDBJ databases">
        <authorList>
            <person name="Nowell W R."/>
        </authorList>
    </citation>
    <scope>NUCLEOTIDE SEQUENCE</scope>
</reference>
<organism evidence="2 4">
    <name type="scientific">Didymodactylos carnosus</name>
    <dbReference type="NCBI Taxonomy" id="1234261"/>
    <lineage>
        <taxon>Eukaryota</taxon>
        <taxon>Metazoa</taxon>
        <taxon>Spiralia</taxon>
        <taxon>Gnathifera</taxon>
        <taxon>Rotifera</taxon>
        <taxon>Eurotatoria</taxon>
        <taxon>Bdelloidea</taxon>
        <taxon>Philodinida</taxon>
        <taxon>Philodinidae</taxon>
        <taxon>Didymodactylos</taxon>
    </lineage>
</organism>
<dbReference type="Proteomes" id="UP000682733">
    <property type="component" value="Unassembled WGS sequence"/>
</dbReference>
<proteinExistence type="predicted"/>
<name>A0A8S2FJL6_9BILA</name>
<dbReference type="InterPro" id="IPR008979">
    <property type="entry name" value="Galactose-bd-like_sf"/>
</dbReference>
<dbReference type="SUPFAM" id="SSF49785">
    <property type="entry name" value="Galactose-binding domain-like"/>
    <property type="match status" value="1"/>
</dbReference>
<protein>
    <submittedName>
        <fullName evidence="2">Uncharacterized protein</fullName>
    </submittedName>
</protein>
<evidence type="ECO:0000256" key="1">
    <source>
        <dbReference type="SAM" id="MobiDB-lite"/>
    </source>
</evidence>
<dbReference type="Proteomes" id="UP000677228">
    <property type="component" value="Unassembled WGS sequence"/>
</dbReference>
<feature type="region of interest" description="Disordered" evidence="1">
    <location>
        <begin position="1"/>
        <end position="22"/>
    </location>
</feature>
<evidence type="ECO:0000313" key="3">
    <source>
        <dbReference type="EMBL" id="CAF4276999.1"/>
    </source>
</evidence>
<comment type="caution">
    <text evidence="2">The sequence shown here is derived from an EMBL/GenBank/DDBJ whole genome shotgun (WGS) entry which is preliminary data.</text>
</comment>
<feature type="non-terminal residue" evidence="2">
    <location>
        <position position="1"/>
    </location>
</feature>
<gene>
    <name evidence="2" type="ORF">OVA965_LOCUS36335</name>
    <name evidence="3" type="ORF">TMI583_LOCUS37343</name>
</gene>
<evidence type="ECO:0000313" key="2">
    <source>
        <dbReference type="EMBL" id="CAF1487350.1"/>
    </source>
</evidence>
<dbReference type="AlphaFoldDB" id="A0A8S2FJL6"/>
<accession>A0A8S2FJL6</accession>
<dbReference type="EMBL" id="CAJNOK010032758">
    <property type="protein sequence ID" value="CAF1487350.1"/>
    <property type="molecule type" value="Genomic_DNA"/>
</dbReference>
<sequence length="116" mass="12190">ADTTTTVTTNTGTTSTSSTSTPFTITTTTTTTTSLTTTTSATMTTTTTLVALSVFASVTVSSYWSGDGTSAQQGDSLVDRSQSTYYNLGVTVPQWIQLQFPGLYSISDMFEFCPAS</sequence>
<dbReference type="EMBL" id="CAJOBA010054710">
    <property type="protein sequence ID" value="CAF4276999.1"/>
    <property type="molecule type" value="Genomic_DNA"/>
</dbReference>
<evidence type="ECO:0000313" key="4">
    <source>
        <dbReference type="Proteomes" id="UP000677228"/>
    </source>
</evidence>